<dbReference type="Pfam" id="PF20604">
    <property type="entry name" value="DUF6798"/>
    <property type="match status" value="1"/>
</dbReference>
<organism evidence="3 4">
    <name type="scientific">Chlorobium limicola (strain DSM 245 / NBRC 103803 / 6330)</name>
    <dbReference type="NCBI Taxonomy" id="290315"/>
    <lineage>
        <taxon>Bacteria</taxon>
        <taxon>Pseudomonadati</taxon>
        <taxon>Chlorobiota</taxon>
        <taxon>Chlorobiia</taxon>
        <taxon>Chlorobiales</taxon>
        <taxon>Chlorobiaceae</taxon>
        <taxon>Chlorobium/Pelodictyon group</taxon>
        <taxon>Chlorobium</taxon>
    </lineage>
</organism>
<dbReference type="Proteomes" id="UP000008841">
    <property type="component" value="Chromosome"/>
</dbReference>
<feature type="domain" description="DUF6798" evidence="2">
    <location>
        <begin position="387"/>
        <end position="446"/>
    </location>
</feature>
<protein>
    <recommendedName>
        <fullName evidence="2">DUF6798 domain-containing protein</fullName>
    </recommendedName>
</protein>
<feature type="transmembrane region" description="Helical" evidence="1">
    <location>
        <begin position="88"/>
        <end position="108"/>
    </location>
</feature>
<proteinExistence type="predicted"/>
<keyword evidence="1" id="KW-0812">Transmembrane</keyword>
<dbReference type="EMBL" id="CP001097">
    <property type="protein sequence ID" value="ACD90360.1"/>
    <property type="molecule type" value="Genomic_DNA"/>
</dbReference>
<dbReference type="RefSeq" id="WP_012466237.1">
    <property type="nucleotide sequence ID" value="NC_010803.1"/>
</dbReference>
<keyword evidence="1" id="KW-0472">Membrane</keyword>
<dbReference type="eggNOG" id="ENOG502ZAMA">
    <property type="taxonomic scope" value="Bacteria"/>
</dbReference>
<gene>
    <name evidence="3" type="ordered locus">Clim_1293</name>
</gene>
<dbReference type="STRING" id="290315.Clim_1293"/>
<sequence length="536" mass="60856">MSITRYKSGTAGEALKALSGWFLLGILYSIDLIQHPLYTENQNTKFLHAAAKTGQGFLEHDWMANTLDPLPLFSFLIESLYRIGTIDVVYILFPVLSAVFLYAMTGIADHLFGLKRHPAGAWLFIAVLFLEYKNIQLGFGTQYLLGHYLQPCVFGVFIVLSIERFLKEKPLWASAWLALAAAFHPAYMPSALLIQGSYTLVTLQKQKKISGELLLPLLLFIVVSAPLVIRYKLLFAPSSPSISNEALTILSEQRIATHTKVRNWLNYEDYIGMALIAISMIIARKTVLFRIMLPLAALIFVTVPFLYFYSWPALEVLTPWRTSVLLLPLAWAILGGWLIVKLFPLFEKKRFVVQSAKSIAVITIAVTTGLHLPVQLKRFSEYRNAPEMAVLTFAKQHTVSKDLWLVPSRKTEFEKVRMQGGIPVLVNWKTHPYKDREILEWYRRNRLAEAFYSHACKTESSLILRKLARLYGVNHVILAAGTPLQACPQAKVIFRDSHYIAIELPASWSVAHKKHSFNNQSHRRRQMVPVVHHTGA</sequence>
<evidence type="ECO:0000259" key="2">
    <source>
        <dbReference type="Pfam" id="PF20604"/>
    </source>
</evidence>
<name>B3ECT5_CHLL2</name>
<evidence type="ECO:0000256" key="1">
    <source>
        <dbReference type="SAM" id="Phobius"/>
    </source>
</evidence>
<dbReference type="HOGENOM" id="CLU_520368_0_0_10"/>
<feature type="transmembrane region" description="Helical" evidence="1">
    <location>
        <begin position="174"/>
        <end position="201"/>
    </location>
</feature>
<feature type="transmembrane region" description="Helical" evidence="1">
    <location>
        <begin position="320"/>
        <end position="340"/>
    </location>
</feature>
<reference evidence="3 4" key="1">
    <citation type="submission" date="2008-05" db="EMBL/GenBank/DDBJ databases">
        <title>Complete sequence of Chlorobium limicola DSM 245.</title>
        <authorList>
            <consortium name="US DOE Joint Genome Institute"/>
            <person name="Lucas S."/>
            <person name="Copeland A."/>
            <person name="Lapidus A."/>
            <person name="Glavina del Rio T."/>
            <person name="Dalin E."/>
            <person name="Tice H."/>
            <person name="Bruce D."/>
            <person name="Goodwin L."/>
            <person name="Pitluck S."/>
            <person name="Schmutz J."/>
            <person name="Larimer F."/>
            <person name="Land M."/>
            <person name="Hauser L."/>
            <person name="Kyrpides N."/>
            <person name="Ovchinnikova G."/>
            <person name="Zhao F."/>
            <person name="Li T."/>
            <person name="Liu Z."/>
            <person name="Overmann J."/>
            <person name="Bryant D.A."/>
            <person name="Richardson P."/>
        </authorList>
    </citation>
    <scope>NUCLEOTIDE SEQUENCE [LARGE SCALE GENOMIC DNA]</scope>
    <source>
        <strain evidence="4">DSM 245 / NBRC 103803 / 6330</strain>
    </source>
</reference>
<feature type="transmembrane region" description="Helical" evidence="1">
    <location>
        <begin position="295"/>
        <end position="314"/>
    </location>
</feature>
<dbReference type="InterPro" id="IPR046477">
    <property type="entry name" value="DUF6798"/>
</dbReference>
<dbReference type="OrthoDB" id="258302at2"/>
<accession>B3ECT5</accession>
<feature type="transmembrane region" description="Helical" evidence="1">
    <location>
        <begin position="144"/>
        <end position="162"/>
    </location>
</feature>
<dbReference type="KEGG" id="cli:Clim_1293"/>
<evidence type="ECO:0000313" key="3">
    <source>
        <dbReference type="EMBL" id="ACD90360.1"/>
    </source>
</evidence>
<dbReference type="AlphaFoldDB" id="B3ECT5"/>
<evidence type="ECO:0000313" key="4">
    <source>
        <dbReference type="Proteomes" id="UP000008841"/>
    </source>
</evidence>
<keyword evidence="1" id="KW-1133">Transmembrane helix</keyword>
<feature type="transmembrane region" description="Helical" evidence="1">
    <location>
        <begin position="213"/>
        <end position="231"/>
    </location>
</feature>